<proteinExistence type="inferred from homology"/>
<evidence type="ECO:0000313" key="8">
    <source>
        <dbReference type="EMBL" id="AKK07892.1"/>
    </source>
</evidence>
<dbReference type="InterPro" id="IPR000218">
    <property type="entry name" value="Ribosomal_uL14"/>
</dbReference>
<reference evidence="9" key="2">
    <citation type="submission" date="2015-05" db="EMBL/GenBank/DDBJ databases">
        <title>Complete genome sequence of Corynebacterium testudinoris DSM 44614, recovered from necrotic lesions in the mouth of a tortoise.</title>
        <authorList>
            <person name="Ruckert C."/>
            <person name="Albersmeier A."/>
            <person name="Winkler A."/>
            <person name="Tauch A."/>
        </authorList>
    </citation>
    <scope>NUCLEOTIDE SEQUENCE [LARGE SCALE GENOMIC DNA]</scope>
    <source>
        <strain evidence="9">DSM 44614</strain>
    </source>
</reference>
<accession>A0A0G3H9S1</accession>
<dbReference type="InterPro" id="IPR036853">
    <property type="entry name" value="Ribosomal_uL14_sf"/>
</dbReference>
<dbReference type="Proteomes" id="UP000035540">
    <property type="component" value="Chromosome"/>
</dbReference>
<dbReference type="HAMAP" id="MF_01367">
    <property type="entry name" value="Ribosomal_uL14"/>
    <property type="match status" value="1"/>
</dbReference>
<dbReference type="PATRIC" id="fig|136857.5.peg.427"/>
<dbReference type="PROSITE" id="PS00049">
    <property type="entry name" value="RIBOSOMAL_L14"/>
    <property type="match status" value="1"/>
</dbReference>
<dbReference type="PANTHER" id="PTHR11761">
    <property type="entry name" value="50S/60S RIBOSOMAL PROTEIN L14/L23"/>
    <property type="match status" value="1"/>
</dbReference>
<dbReference type="RefSeq" id="WP_047252336.1">
    <property type="nucleotide sequence ID" value="NZ_CP011545.1"/>
</dbReference>
<dbReference type="GO" id="GO:0022625">
    <property type="term" value="C:cytosolic large ribosomal subunit"/>
    <property type="evidence" value="ECO:0007669"/>
    <property type="project" value="TreeGrafter"/>
</dbReference>
<dbReference type="FunFam" id="2.40.150.20:FF:000001">
    <property type="entry name" value="50S ribosomal protein L14"/>
    <property type="match status" value="1"/>
</dbReference>
<keyword evidence="9" id="KW-1185">Reference proteome</keyword>
<evidence type="ECO:0000256" key="5">
    <source>
        <dbReference type="HAMAP-Rule" id="MF_01367"/>
    </source>
</evidence>
<dbReference type="Gene3D" id="2.40.150.20">
    <property type="entry name" value="Ribosomal protein L14"/>
    <property type="match status" value="1"/>
</dbReference>
<keyword evidence="1 5" id="KW-0699">rRNA-binding</keyword>
<comment type="function">
    <text evidence="5 7">Binds to 23S rRNA. Forms part of two intersubunit bridges in the 70S ribosome.</text>
</comment>
<dbReference type="InterPro" id="IPR019972">
    <property type="entry name" value="Ribosomal_uL14_CS"/>
</dbReference>
<dbReference type="SMART" id="SM01374">
    <property type="entry name" value="Ribosomal_L14"/>
    <property type="match status" value="1"/>
</dbReference>
<evidence type="ECO:0000256" key="4">
    <source>
        <dbReference type="ARBA" id="ARBA00023274"/>
    </source>
</evidence>
<keyword evidence="2 5" id="KW-0694">RNA-binding</keyword>
<dbReference type="AlphaFoldDB" id="A0A0G3H9S1"/>
<dbReference type="KEGG" id="cted:CTEST_02185"/>
<name>A0A0G3H9S1_9CORY</name>
<evidence type="ECO:0000256" key="1">
    <source>
        <dbReference type="ARBA" id="ARBA00022730"/>
    </source>
</evidence>
<organism evidence="8 9">
    <name type="scientific">Corynebacterium testudinoris</name>
    <dbReference type="NCBI Taxonomy" id="136857"/>
    <lineage>
        <taxon>Bacteria</taxon>
        <taxon>Bacillati</taxon>
        <taxon>Actinomycetota</taxon>
        <taxon>Actinomycetes</taxon>
        <taxon>Mycobacteriales</taxon>
        <taxon>Corynebacteriaceae</taxon>
        <taxon>Corynebacterium</taxon>
    </lineage>
</organism>
<dbReference type="OrthoDB" id="9806379at2"/>
<dbReference type="STRING" id="136857.CTEST_02185"/>
<protein>
    <recommendedName>
        <fullName evidence="5">Large ribosomal subunit protein uL14</fullName>
    </recommendedName>
</protein>
<evidence type="ECO:0000256" key="7">
    <source>
        <dbReference type="RuleBase" id="RU003950"/>
    </source>
</evidence>
<dbReference type="Pfam" id="PF00238">
    <property type="entry name" value="Ribosomal_L14"/>
    <property type="match status" value="1"/>
</dbReference>
<dbReference type="GO" id="GO:0006412">
    <property type="term" value="P:translation"/>
    <property type="evidence" value="ECO:0007669"/>
    <property type="project" value="UniProtKB-UniRule"/>
</dbReference>
<dbReference type="NCBIfam" id="TIGR01067">
    <property type="entry name" value="rplN_bact"/>
    <property type="match status" value="1"/>
</dbReference>
<evidence type="ECO:0000313" key="9">
    <source>
        <dbReference type="Proteomes" id="UP000035540"/>
    </source>
</evidence>
<dbReference type="CDD" id="cd00337">
    <property type="entry name" value="Ribosomal_uL14"/>
    <property type="match status" value="1"/>
</dbReference>
<comment type="similarity">
    <text evidence="5 6">Belongs to the universal ribosomal protein uL14 family.</text>
</comment>
<evidence type="ECO:0000256" key="2">
    <source>
        <dbReference type="ARBA" id="ARBA00022884"/>
    </source>
</evidence>
<evidence type="ECO:0000256" key="6">
    <source>
        <dbReference type="RuleBase" id="RU003949"/>
    </source>
</evidence>
<reference evidence="8 9" key="1">
    <citation type="journal article" date="2015" name="Genome Announc.">
        <title>Complete Genome Sequence of the Type Strain Corynebacterium testudinoris DSM 44614, Recovered from Necrotic Lesions in the Mouth of a Tortoise.</title>
        <authorList>
            <person name="Ruckert C."/>
            <person name="Kriete M."/>
            <person name="Jaenicke S."/>
            <person name="Winkler A."/>
            <person name="Tauch A."/>
        </authorList>
    </citation>
    <scope>NUCLEOTIDE SEQUENCE [LARGE SCALE GENOMIC DNA]</scope>
    <source>
        <strain evidence="8 9">DSM 44614</strain>
    </source>
</reference>
<keyword evidence="4 5" id="KW-0687">Ribonucleoprotein</keyword>
<dbReference type="GO" id="GO:0003735">
    <property type="term" value="F:structural constituent of ribosome"/>
    <property type="evidence" value="ECO:0007669"/>
    <property type="project" value="InterPro"/>
</dbReference>
<dbReference type="GO" id="GO:0070180">
    <property type="term" value="F:large ribosomal subunit rRNA binding"/>
    <property type="evidence" value="ECO:0007669"/>
    <property type="project" value="TreeGrafter"/>
</dbReference>
<dbReference type="EMBL" id="CP011545">
    <property type="protein sequence ID" value="AKK07892.1"/>
    <property type="molecule type" value="Genomic_DNA"/>
</dbReference>
<keyword evidence="3 5" id="KW-0689">Ribosomal protein</keyword>
<gene>
    <name evidence="5 8" type="primary">rplN</name>
    <name evidence="8" type="ORF">CTEST_02185</name>
</gene>
<dbReference type="PANTHER" id="PTHR11761:SF3">
    <property type="entry name" value="LARGE RIBOSOMAL SUBUNIT PROTEIN UL14M"/>
    <property type="match status" value="1"/>
</dbReference>
<comment type="subunit">
    <text evidence="5">Part of the 50S ribosomal subunit. Forms a cluster with proteins L3 and L19. In the 70S ribosome, L14 and L19 interact and together make contacts with the 16S rRNA in bridges B5 and B8.</text>
</comment>
<dbReference type="InterPro" id="IPR005745">
    <property type="entry name" value="Ribosomal_uL14_bac-type"/>
</dbReference>
<sequence length="122" mass="13393">MIQQESRLKIADNTGAREILCIRVLGGSTRRFAGIGDVIVATVKEATPGGNVKAGEIVKAVIVRTKKETRRADGSYIRFDENAAVIIKTDNEPRGTRIFGPVARELREKKFMKIVSLAPEVI</sequence>
<dbReference type="SUPFAM" id="SSF50193">
    <property type="entry name" value="Ribosomal protein L14"/>
    <property type="match status" value="1"/>
</dbReference>
<evidence type="ECO:0000256" key="3">
    <source>
        <dbReference type="ARBA" id="ARBA00022980"/>
    </source>
</evidence>